<organism evidence="1">
    <name type="scientific">viral metagenome</name>
    <dbReference type="NCBI Taxonomy" id="1070528"/>
    <lineage>
        <taxon>unclassified sequences</taxon>
        <taxon>metagenomes</taxon>
        <taxon>organismal metagenomes</taxon>
    </lineage>
</organism>
<evidence type="ECO:0000313" key="1">
    <source>
        <dbReference type="EMBL" id="QHU28926.1"/>
    </source>
</evidence>
<proteinExistence type="predicted"/>
<name>A0A6C0LDA2_9ZZZZ</name>
<sequence>MTKHTEQERTYHRQLIWENVLDLFEKRNGLTYKSIIKSQRSFINNLNMLGKNKYKSIEVLNNYFKNPNKISSEQIFYNTINKKCKI</sequence>
<dbReference type="AlphaFoldDB" id="A0A6C0LDA2"/>
<accession>A0A6C0LDA2</accession>
<dbReference type="EMBL" id="MN740476">
    <property type="protein sequence ID" value="QHU28926.1"/>
    <property type="molecule type" value="Genomic_DNA"/>
</dbReference>
<protein>
    <submittedName>
        <fullName evidence="1">Uncharacterized protein</fullName>
    </submittedName>
</protein>
<reference evidence="1" key="1">
    <citation type="journal article" date="2020" name="Nature">
        <title>Giant virus diversity and host interactions through global metagenomics.</title>
        <authorList>
            <person name="Schulz F."/>
            <person name="Roux S."/>
            <person name="Paez-Espino D."/>
            <person name="Jungbluth S."/>
            <person name="Walsh D.A."/>
            <person name="Denef V.J."/>
            <person name="McMahon K.D."/>
            <person name="Konstantinidis K.T."/>
            <person name="Eloe-Fadrosh E.A."/>
            <person name="Kyrpides N.C."/>
            <person name="Woyke T."/>
        </authorList>
    </citation>
    <scope>NUCLEOTIDE SEQUENCE</scope>
    <source>
        <strain evidence="1">GVMAG-M-3300027791-30</strain>
    </source>
</reference>